<protein>
    <submittedName>
        <fullName evidence="1">HAD family hydrolase</fullName>
    </submittedName>
</protein>
<dbReference type="Gene3D" id="3.40.50.1000">
    <property type="entry name" value="HAD superfamily/HAD-like"/>
    <property type="match status" value="1"/>
</dbReference>
<dbReference type="AlphaFoldDB" id="A0A387BS48"/>
<dbReference type="Pfam" id="PF00702">
    <property type="entry name" value="Hydrolase"/>
    <property type="match status" value="1"/>
</dbReference>
<dbReference type="PRINTS" id="PR00413">
    <property type="entry name" value="HADHALOGNASE"/>
</dbReference>
<keyword evidence="1" id="KW-0378">Hydrolase</keyword>
<dbReference type="InterPro" id="IPR023214">
    <property type="entry name" value="HAD_sf"/>
</dbReference>
<dbReference type="RefSeq" id="WP_120790432.1">
    <property type="nucleotide sequence ID" value="NZ_CP032624.1"/>
</dbReference>
<organism evidence="1 2">
    <name type="scientific">Gryllotalpicola protaetiae</name>
    <dbReference type="NCBI Taxonomy" id="2419771"/>
    <lineage>
        <taxon>Bacteria</taxon>
        <taxon>Bacillati</taxon>
        <taxon>Actinomycetota</taxon>
        <taxon>Actinomycetes</taxon>
        <taxon>Micrococcales</taxon>
        <taxon>Microbacteriaceae</taxon>
        <taxon>Gryllotalpicola</taxon>
    </lineage>
</organism>
<dbReference type="PANTHER" id="PTHR46191">
    <property type="match status" value="1"/>
</dbReference>
<dbReference type="Proteomes" id="UP000275069">
    <property type="component" value="Chromosome"/>
</dbReference>
<dbReference type="GO" id="GO:0016787">
    <property type="term" value="F:hydrolase activity"/>
    <property type="evidence" value="ECO:0007669"/>
    <property type="project" value="UniProtKB-KW"/>
</dbReference>
<dbReference type="SFLD" id="SFLDG01129">
    <property type="entry name" value="C1.5:_HAD__Beta-PGM__Phosphata"/>
    <property type="match status" value="1"/>
</dbReference>
<dbReference type="EMBL" id="CP032624">
    <property type="protein sequence ID" value="AYG04904.1"/>
    <property type="molecule type" value="Genomic_DNA"/>
</dbReference>
<name>A0A387BS48_9MICO</name>
<dbReference type="NCBIfam" id="TIGR01549">
    <property type="entry name" value="HAD-SF-IA-v1"/>
    <property type="match status" value="1"/>
</dbReference>
<dbReference type="InterPro" id="IPR051828">
    <property type="entry name" value="HAD-like_hydrolase_domain"/>
</dbReference>
<evidence type="ECO:0000313" key="1">
    <source>
        <dbReference type="EMBL" id="AYG04904.1"/>
    </source>
</evidence>
<dbReference type="PANTHER" id="PTHR46191:SF2">
    <property type="entry name" value="HALOACID DEHALOGENASE-LIKE HYDROLASE DOMAIN-CONTAINING PROTEIN 3"/>
    <property type="match status" value="1"/>
</dbReference>
<accession>A0A387BS48</accession>
<reference evidence="1 2" key="1">
    <citation type="submission" date="2018-09" db="EMBL/GenBank/DDBJ databases">
        <title>Genome sequencing of strain 2DFW10M-5.</title>
        <authorList>
            <person name="Heo J."/>
            <person name="Kim S.-J."/>
            <person name="Kwon S.-W."/>
        </authorList>
    </citation>
    <scope>NUCLEOTIDE SEQUENCE [LARGE SCALE GENOMIC DNA]</scope>
    <source>
        <strain evidence="1 2">2DFW10M-5</strain>
    </source>
</reference>
<dbReference type="KEGG" id="gry:D7I44_16150"/>
<dbReference type="InterPro" id="IPR044924">
    <property type="entry name" value="HAD-SF_hydro_IA_REG-2-like_cap"/>
</dbReference>
<gene>
    <name evidence="1" type="ORF">D7I44_16150</name>
</gene>
<dbReference type="OrthoDB" id="3680851at2"/>
<dbReference type="SUPFAM" id="SSF56784">
    <property type="entry name" value="HAD-like"/>
    <property type="match status" value="1"/>
</dbReference>
<dbReference type="SFLD" id="SFLDS00003">
    <property type="entry name" value="Haloacid_Dehalogenase"/>
    <property type="match status" value="1"/>
</dbReference>
<evidence type="ECO:0000313" key="2">
    <source>
        <dbReference type="Proteomes" id="UP000275069"/>
    </source>
</evidence>
<dbReference type="InterPro" id="IPR036412">
    <property type="entry name" value="HAD-like_sf"/>
</dbReference>
<dbReference type="Gene3D" id="1.10.150.720">
    <property type="entry name" value="Haloacid dehalogenase-like hydrolase"/>
    <property type="match status" value="1"/>
</dbReference>
<sequence>MAGIVLFDFDGTLARRPWISFGRILLDAIRKAQPETVVTASDLWAGLEDGFPWHHPDQAHPELNGDADAWWQRLEQVLLMACVYAGVDAELARAAVAEVRPRFSDPAEWELYPETLDALEALQEEGWRLAIVSNAVPELRRTVKGLGIAGYFDAIIASADVGYEKGHPEIFRIALRALGEPDPPGPVWMVGDNFEADIEAATRLGFGTVLVHSPASNGIAHDLRDAAYIILMAAERA</sequence>
<proteinExistence type="predicted"/>
<keyword evidence="2" id="KW-1185">Reference proteome</keyword>
<dbReference type="InterPro" id="IPR006439">
    <property type="entry name" value="HAD-SF_hydro_IA"/>
</dbReference>